<evidence type="ECO:0000313" key="6">
    <source>
        <dbReference type="Proteomes" id="UP000825002"/>
    </source>
</evidence>
<keyword evidence="6" id="KW-1185">Reference proteome</keyword>
<feature type="domain" description="Helicase ATP-binding" evidence="3">
    <location>
        <begin position="43"/>
        <end position="217"/>
    </location>
</feature>
<sequence>MDVEAGEHVVEDTLNRVYAGKSRIPLDVQRCRLPIFEHKDHILYLLENHQVLIIKGETGCGKSTQIPQYLLRYDWRPVDKSNDRLEQSKMICVTQPRRIAVTSLAARVSEELNDRLGRTAGYCVRFDECTTPGITRIKFVTEGILNRELVADPMLDQYNVVMIDEAHERNVNTDILMSLIKRVVDRRKEFRLIICSATLDVDTIYKYYSRDDHGQTIDQRVTVLAVEGHSYPTEIFYVTQPVPNYVSASVDTAIKIHEMNKISSGDILVYLTGQSEVIEACSMLVDYAKKIRDRLDLMRLSILPLYAALPSQEIAKIFDNCSRNTRKCIVATNIAETSLTIPGVAFVIDCGYVKLRFFNPKTSTDSLIRVPISQAAARQRAGRAGRTRKGSVYRLYTEKAFNESMKPMTPLEIQRCCLASVILQLKSAGVADLASFDMPNRMPKQNLTTSLELLFALGAIDIECRMTQHGFTMAEFHLEPQATRVLLDSSQLGCGCEAVIIVAMLQIKHIFVKPSNARDSVKAEKSHQKLSAKEGDLISYLNVYNSWLSNNCSKSWCDSNYISYTSLKSCKEFITRLECMMTKHGIIISSARGDVDRVLKAIVGGYFANSAYLHYSGNYRTIRGDHSLALHPTSILSYACEKPKYVTFTEVLHTTQEFIHNVTAIKQEWLYEIAPQYYHYGTK</sequence>
<keyword evidence="2" id="KW-0067">ATP-binding</keyword>
<dbReference type="PROSITE" id="PS51194">
    <property type="entry name" value="HELICASE_CTER"/>
    <property type="match status" value="1"/>
</dbReference>
<dbReference type="EMBL" id="JAIFTH010000157">
    <property type="protein sequence ID" value="KAG9510394.1"/>
    <property type="molecule type" value="Genomic_DNA"/>
</dbReference>
<dbReference type="InterPro" id="IPR007502">
    <property type="entry name" value="Helicase-assoc_dom"/>
</dbReference>
<evidence type="ECO:0000256" key="2">
    <source>
        <dbReference type="ARBA" id="ARBA00022840"/>
    </source>
</evidence>
<dbReference type="Pfam" id="PF00271">
    <property type="entry name" value="Helicase_C"/>
    <property type="match status" value="1"/>
</dbReference>
<comment type="caution">
    <text evidence="5">The sequence shown here is derived from an EMBL/GenBank/DDBJ whole genome shotgun (WGS) entry which is preliminary data.</text>
</comment>
<dbReference type="InterPro" id="IPR001650">
    <property type="entry name" value="Helicase_C-like"/>
</dbReference>
<dbReference type="InterPro" id="IPR014001">
    <property type="entry name" value="Helicase_ATP-bd"/>
</dbReference>
<dbReference type="Pfam" id="PF00270">
    <property type="entry name" value="DEAD"/>
    <property type="match status" value="1"/>
</dbReference>
<dbReference type="InterPro" id="IPR011709">
    <property type="entry name" value="DEAD-box_helicase_OB_fold"/>
</dbReference>
<proteinExistence type="predicted"/>
<dbReference type="Gene3D" id="3.40.50.300">
    <property type="entry name" value="P-loop containing nucleotide triphosphate hydrolases"/>
    <property type="match status" value="2"/>
</dbReference>
<dbReference type="InterPro" id="IPR027417">
    <property type="entry name" value="P-loop_NTPase"/>
</dbReference>
<dbReference type="PANTHER" id="PTHR18934">
    <property type="entry name" value="ATP-DEPENDENT RNA HELICASE"/>
    <property type="match status" value="1"/>
</dbReference>
<dbReference type="SMART" id="SM00847">
    <property type="entry name" value="HA2"/>
    <property type="match status" value="1"/>
</dbReference>
<dbReference type="PANTHER" id="PTHR18934:SF136">
    <property type="entry name" value="ATP-DEPENDENT RNA HELICASE DHX35-RELATED"/>
    <property type="match status" value="1"/>
</dbReference>
<evidence type="ECO:0000313" key="5">
    <source>
        <dbReference type="EMBL" id="KAG9510394.1"/>
    </source>
</evidence>
<dbReference type="SMART" id="SM00490">
    <property type="entry name" value="HELICc"/>
    <property type="match status" value="1"/>
</dbReference>
<organism evidence="5 6">
    <name type="scientific">Fragariocoptes setiger</name>
    <dbReference type="NCBI Taxonomy" id="1670756"/>
    <lineage>
        <taxon>Eukaryota</taxon>
        <taxon>Metazoa</taxon>
        <taxon>Ecdysozoa</taxon>
        <taxon>Arthropoda</taxon>
        <taxon>Chelicerata</taxon>
        <taxon>Arachnida</taxon>
        <taxon>Acari</taxon>
        <taxon>Acariformes</taxon>
        <taxon>Trombidiformes</taxon>
        <taxon>Prostigmata</taxon>
        <taxon>Eupodina</taxon>
        <taxon>Eriophyoidea</taxon>
        <taxon>Phytoptidae</taxon>
        <taxon>Fragariocoptes</taxon>
    </lineage>
</organism>
<accession>A0ABQ7SAE3</accession>
<dbReference type="SMART" id="SM00487">
    <property type="entry name" value="DEXDc"/>
    <property type="match status" value="1"/>
</dbReference>
<dbReference type="Proteomes" id="UP000825002">
    <property type="component" value="Unassembled WGS sequence"/>
</dbReference>
<dbReference type="GO" id="GO:0004386">
    <property type="term" value="F:helicase activity"/>
    <property type="evidence" value="ECO:0007669"/>
    <property type="project" value="UniProtKB-KW"/>
</dbReference>
<dbReference type="SUPFAM" id="SSF52540">
    <property type="entry name" value="P-loop containing nucleoside triphosphate hydrolases"/>
    <property type="match status" value="1"/>
</dbReference>
<dbReference type="InterPro" id="IPR011545">
    <property type="entry name" value="DEAD/DEAH_box_helicase_dom"/>
</dbReference>
<protein>
    <submittedName>
        <fullName evidence="5">ATP-dependent RNA helicase DHX35</fullName>
    </submittedName>
</protein>
<dbReference type="Pfam" id="PF07717">
    <property type="entry name" value="OB_NTP_bind"/>
    <property type="match status" value="1"/>
</dbReference>
<keyword evidence="5" id="KW-0378">Hydrolase</keyword>
<keyword evidence="1" id="KW-0547">Nucleotide-binding</keyword>
<dbReference type="Pfam" id="PF21010">
    <property type="entry name" value="HA2_C"/>
    <property type="match status" value="1"/>
</dbReference>
<keyword evidence="5" id="KW-0347">Helicase</keyword>
<dbReference type="Gene3D" id="1.20.120.1080">
    <property type="match status" value="1"/>
</dbReference>
<feature type="non-terminal residue" evidence="5">
    <location>
        <position position="1"/>
    </location>
</feature>
<name>A0ABQ7SAE3_9ACAR</name>
<reference evidence="5 6" key="1">
    <citation type="submission" date="2020-10" db="EMBL/GenBank/DDBJ databases">
        <authorList>
            <person name="Klimov P.B."/>
            <person name="Dyachkov S.M."/>
            <person name="Chetverikov P.E."/>
        </authorList>
    </citation>
    <scope>NUCLEOTIDE SEQUENCE [LARGE SCALE GENOMIC DNA]</scope>
    <source>
        <strain evidence="5">BMOC 18-1129-001#AD2665</strain>
        <tissue evidence="5">Entire mites</tissue>
    </source>
</reference>
<feature type="domain" description="Helicase C-terminal" evidence="4">
    <location>
        <begin position="254"/>
        <end position="429"/>
    </location>
</feature>
<evidence type="ECO:0000256" key="1">
    <source>
        <dbReference type="ARBA" id="ARBA00022741"/>
    </source>
</evidence>
<gene>
    <name evidence="5" type="primary">DHX35</name>
    <name evidence="5" type="ORF">GZH46_01064</name>
</gene>
<dbReference type="PROSITE" id="PS51192">
    <property type="entry name" value="HELICASE_ATP_BIND_1"/>
    <property type="match status" value="1"/>
</dbReference>
<evidence type="ECO:0000259" key="4">
    <source>
        <dbReference type="PROSITE" id="PS51194"/>
    </source>
</evidence>
<dbReference type="CDD" id="cd18791">
    <property type="entry name" value="SF2_C_RHA"/>
    <property type="match status" value="1"/>
</dbReference>
<evidence type="ECO:0000259" key="3">
    <source>
        <dbReference type="PROSITE" id="PS51192"/>
    </source>
</evidence>